<sequence>MEVLDMSQPKQWYEKQLRILQTVLREPDVVNYDARSVAAYMEQIHANCIIINGGGIVDFFRHDLVTANPNPFMTSEDVLKDLTEACHEKGMKVVVRVDFRGVDKKIYELRPDWFSMNEQGDPKIRDNPLHSAIFQPCYQSVYRNEHAYRFIDYLFEHYDIDGIWENSYTQDGICYCKRCSDRYFREVGKELPRGGQFMDSSYDEYRQWKADCVMEHLRDCRAVVKKYGEDKAYAAEIFGLYHDRFKANGHDLYAIKDHFDFLVTPLFTANHEPMNGPSTLIKFLKSLSPDKTPVMLFGHLGTNNDLRYISSAAQETRLWMWEAISAGGSFWNCVFNGQHPGKTYDRRNALLCADIYEFMELNEEVLSGQETAGEVSVLYSRATNAALGNPDRSKDAYLTHMMGLEQVLTDMHVQYRLLTDDKLNGETLAATKVLILANAACLSDREMDIIREYVRSGGKLIATHQTSLRQTDGTLRHDYALGDVLGCAFTGIVKDNSQWGYQYVRGEHPLTRGFENTSLLASWGPQQLVRVTSQAAEAPVTYVPQIFPQPPERSWLRSYETEYPTLLLNRFGQGESVFFPYGVDRNVWQHGHNDFSELLKKALNYLLQGDYTVKTNAPASVHLSLNRSGGDPKSYVLHAVNTTAAPRRPVLQTIPVHDVQVDIKLKGTRLAGFTCLHKESDIQCSGAAVPSGDGELLVSVTIPRLQEYAALHFTIE</sequence>
<dbReference type="Gene3D" id="3.20.20.80">
    <property type="entry name" value="Glycosidases"/>
    <property type="match status" value="2"/>
</dbReference>
<proteinExistence type="predicted"/>
<evidence type="ECO:0008006" key="3">
    <source>
        <dbReference type="Google" id="ProtNLM"/>
    </source>
</evidence>
<dbReference type="Pfam" id="PF14871">
    <property type="entry name" value="GHL6"/>
    <property type="match status" value="1"/>
</dbReference>
<dbReference type="InterPro" id="IPR029062">
    <property type="entry name" value="Class_I_gatase-like"/>
</dbReference>
<dbReference type="AlphaFoldDB" id="A0A4Q9DKC8"/>
<organism evidence="1 2">
    <name type="scientific">Paenibacillus thalictri</name>
    <dbReference type="NCBI Taxonomy" id="2527873"/>
    <lineage>
        <taxon>Bacteria</taxon>
        <taxon>Bacillati</taxon>
        <taxon>Bacillota</taxon>
        <taxon>Bacilli</taxon>
        <taxon>Bacillales</taxon>
        <taxon>Paenibacillaceae</taxon>
        <taxon>Paenibacillus</taxon>
    </lineage>
</organism>
<accession>A0A4Q9DKC8</accession>
<name>A0A4Q9DKC8_9BACL</name>
<dbReference type="SUPFAM" id="SSF51445">
    <property type="entry name" value="(Trans)glycosidases"/>
    <property type="match status" value="1"/>
</dbReference>
<dbReference type="OrthoDB" id="2484600at2"/>
<dbReference type="InterPro" id="IPR017853">
    <property type="entry name" value="GH"/>
</dbReference>
<dbReference type="Gene3D" id="3.40.50.880">
    <property type="match status" value="1"/>
</dbReference>
<dbReference type="InterPro" id="IPR028212">
    <property type="entry name" value="GHL6"/>
</dbReference>
<dbReference type="SUPFAM" id="SSF52317">
    <property type="entry name" value="Class I glutamine amidotransferase-like"/>
    <property type="match status" value="1"/>
</dbReference>
<dbReference type="CDD" id="cd03143">
    <property type="entry name" value="A4_beta-galactosidase_middle_domain"/>
    <property type="match status" value="1"/>
</dbReference>
<evidence type="ECO:0000313" key="1">
    <source>
        <dbReference type="EMBL" id="TBL71588.1"/>
    </source>
</evidence>
<dbReference type="EMBL" id="SIRE01000025">
    <property type="protein sequence ID" value="TBL71588.1"/>
    <property type="molecule type" value="Genomic_DNA"/>
</dbReference>
<dbReference type="Proteomes" id="UP000293142">
    <property type="component" value="Unassembled WGS sequence"/>
</dbReference>
<keyword evidence="2" id="KW-1185">Reference proteome</keyword>
<evidence type="ECO:0000313" key="2">
    <source>
        <dbReference type="Proteomes" id="UP000293142"/>
    </source>
</evidence>
<comment type="caution">
    <text evidence="1">The sequence shown here is derived from an EMBL/GenBank/DDBJ whole genome shotgun (WGS) entry which is preliminary data.</text>
</comment>
<reference evidence="1 2" key="1">
    <citation type="submission" date="2019-02" db="EMBL/GenBank/DDBJ databases">
        <title>Paenibacillus sp. nov., isolated from surface-sterilized tissue of Thalictrum simplex L.</title>
        <authorList>
            <person name="Tuo L."/>
        </authorList>
    </citation>
    <scope>NUCLEOTIDE SEQUENCE [LARGE SCALE GENOMIC DNA]</scope>
    <source>
        <strain evidence="1 2">N2SHLJ1</strain>
    </source>
</reference>
<gene>
    <name evidence="1" type="ORF">EYB31_29885</name>
</gene>
<protein>
    <recommendedName>
        <fullName evidence="3">Beta-galactosidase trimerisation domain-containing protein</fullName>
    </recommendedName>
</protein>